<dbReference type="EMBL" id="JDSQ01000010">
    <property type="protein sequence ID" value="EWS78127.1"/>
    <property type="molecule type" value="Genomic_DNA"/>
</dbReference>
<evidence type="ECO:0000313" key="2">
    <source>
        <dbReference type="Proteomes" id="UP000020406"/>
    </source>
</evidence>
<comment type="caution">
    <text evidence="1">The sequence shown here is derived from an EMBL/GenBank/DDBJ whole genome shotgun (WGS) entry which is preliminary data.</text>
</comment>
<accession>Z9JK54</accession>
<reference evidence="1 2" key="1">
    <citation type="journal article" date="2014" name="Genome Announc.">
        <title>Draft Genome Sequence of Xylella fastidiosa Pear Leaf Scorch Strain in Taiwan.</title>
        <authorList>
            <person name="Su C.C."/>
            <person name="Deng W.L."/>
            <person name="Jan F.J."/>
            <person name="Chang C.J."/>
            <person name="Huang H."/>
            <person name="Chen J."/>
        </authorList>
    </citation>
    <scope>NUCLEOTIDE SEQUENCE [LARGE SCALE GENOMIC DNA]</scope>
    <source>
        <strain evidence="1 2">PLS229</strain>
    </source>
</reference>
<name>Z9JK54_9GAMM</name>
<proteinExistence type="predicted"/>
<dbReference type="AlphaFoldDB" id="Z9JK54"/>
<protein>
    <submittedName>
        <fullName evidence="1">Uncharacterized protein</fullName>
    </submittedName>
</protein>
<sequence>MCSEFLEFTVLDVQPSLDVWIDELRWQFRFLGHGGIYGILLVAQSP</sequence>
<organism evidence="1 2">
    <name type="scientific">Xylella taiwanensis</name>
    <dbReference type="NCBI Taxonomy" id="1444770"/>
    <lineage>
        <taxon>Bacteria</taxon>
        <taxon>Pseudomonadati</taxon>
        <taxon>Pseudomonadota</taxon>
        <taxon>Gammaproteobacteria</taxon>
        <taxon>Lysobacterales</taxon>
        <taxon>Lysobacteraceae</taxon>
        <taxon>Xylella</taxon>
    </lineage>
</organism>
<gene>
    <name evidence="1" type="ORF">AF72_07280</name>
</gene>
<dbReference type="Proteomes" id="UP000020406">
    <property type="component" value="Unassembled WGS sequence"/>
</dbReference>
<evidence type="ECO:0000313" key="1">
    <source>
        <dbReference type="EMBL" id="EWS78127.1"/>
    </source>
</evidence>